<dbReference type="InterPro" id="IPR045089">
    <property type="entry name" value="PGGT1B-like"/>
</dbReference>
<keyword evidence="5 9" id="KW-0808">Transferase</keyword>
<comment type="cofactor">
    <cofactor evidence="9">
        <name>Zn(2+)</name>
        <dbReference type="ChEBI" id="CHEBI:29105"/>
    </cofactor>
    <text evidence="9">Binds 1 zinc ion per subunit.</text>
</comment>
<comment type="catalytic activity">
    <reaction evidence="9">
        <text>L-cysteinyl-[protein] + (2E,6E)-farnesyl diphosphate = S-(2E,6E)-farnesyl-L-cysteinyl-[protein] + diphosphate</text>
        <dbReference type="Rhea" id="RHEA:13345"/>
        <dbReference type="Rhea" id="RHEA-COMP:10131"/>
        <dbReference type="Rhea" id="RHEA-COMP:11535"/>
        <dbReference type="ChEBI" id="CHEBI:29950"/>
        <dbReference type="ChEBI" id="CHEBI:33019"/>
        <dbReference type="ChEBI" id="CHEBI:86019"/>
        <dbReference type="ChEBI" id="CHEBI:175763"/>
    </reaction>
</comment>
<reference evidence="11 12" key="1">
    <citation type="submission" date="2019-10" db="EMBL/GenBank/DDBJ databases">
        <authorList>
            <person name="Palmer J.M."/>
        </authorList>
    </citation>
    <scope>NUCLEOTIDE SEQUENCE [LARGE SCALE GENOMIC DNA]</scope>
    <source>
        <strain evidence="11 12">TWF506</strain>
    </source>
</reference>
<proteinExistence type="inferred from homology"/>
<keyword evidence="12" id="KW-1185">Reference proteome</keyword>
<comment type="caution">
    <text evidence="11">The sequence shown here is derived from an EMBL/GenBank/DDBJ whole genome shotgun (WGS) entry which is preliminary data.</text>
</comment>
<dbReference type="GO" id="GO:0004660">
    <property type="term" value="F:protein farnesyltransferase activity"/>
    <property type="evidence" value="ECO:0007669"/>
    <property type="project" value="UniProtKB-UniRule"/>
</dbReference>
<dbReference type="Proteomes" id="UP001307849">
    <property type="component" value="Unassembled WGS sequence"/>
</dbReference>
<comment type="subunit">
    <text evidence="9">Heterodimer of an alpha and a beta subunit.</text>
</comment>
<dbReference type="InterPro" id="IPR008930">
    <property type="entry name" value="Terpenoid_cyclase/PrenylTrfase"/>
</dbReference>
<accession>A0AAN8P821</accession>
<name>A0AAN8P821_9PEZI</name>
<evidence type="ECO:0000256" key="4">
    <source>
        <dbReference type="ARBA" id="ARBA00022602"/>
    </source>
</evidence>
<dbReference type="Pfam" id="PF00432">
    <property type="entry name" value="Prenyltrans"/>
    <property type="match status" value="1"/>
</dbReference>
<feature type="domain" description="Prenyltransferase alpha-alpha toroid" evidence="10">
    <location>
        <begin position="106"/>
        <end position="453"/>
    </location>
</feature>
<sequence length="537" mass="58584">MSVQRRPVKSKAKRKVAFPKDWATMVQVGPLEEGELAQLQRAARTDGDADEVFHPDLHQMAPERVPAMHHNLPFILDDLKTETSQKQLSTAQNVMKSVGQPFVPPLDKATHVEFLLSPLDGGLSGGFVGLDASRPWLLYWCTNALSLLGEDVGVYNDRAISSLKPLQHPCGGFGGGNGQAPHVAAAYASILTLAITSYHASKGLPDNERLAVYADSFAWIDRGKLLRWLRKIKLPNGGFKVNEGGEEDVRAGYCALVVLALLGYDEEELRGDISLGELPLLDGVAEYFKSCQTWEGGIGAKPNAEAHGGYAFCVLAALCLLGDPGEALGKNIDLDRLTSWLSARQYAPEGGFSGRTNKLVDGCYSTWVGGCWSLVEAAANAIESDKKSIKTNVGDLWSRKALIRYILTCCQGPNGGLRDKPGIRPDYYHSNYVLLGLSAAQYYYYYDSSSVQSPTLTSSPFRHGYRWKSSKNVPKPTRNDGTGGGWLEGLVSDESDRVGVQHPLFNIPLGAEGQLQSWWEWFSDVTDVDAISGDLEN</sequence>
<evidence type="ECO:0000256" key="6">
    <source>
        <dbReference type="ARBA" id="ARBA00022723"/>
    </source>
</evidence>
<comment type="function">
    <text evidence="9">Catalyzes the transfer of a farnesyl moiety from farnesyl diphosphate to a cysteine at the fourth position from the C-terminus of several proteins. The beta subunit is responsible for peptide-binding.</text>
</comment>
<evidence type="ECO:0000256" key="8">
    <source>
        <dbReference type="ARBA" id="ARBA00022833"/>
    </source>
</evidence>
<evidence type="ECO:0000256" key="2">
    <source>
        <dbReference type="ARBA" id="ARBA00012702"/>
    </source>
</evidence>
<evidence type="ECO:0000256" key="1">
    <source>
        <dbReference type="ARBA" id="ARBA00010497"/>
    </source>
</evidence>
<dbReference type="GO" id="GO:0097354">
    <property type="term" value="P:prenylation"/>
    <property type="evidence" value="ECO:0007669"/>
    <property type="project" value="UniProtKB-UniRule"/>
</dbReference>
<keyword evidence="4 9" id="KW-0637">Prenyltransferase</keyword>
<dbReference type="EC" id="2.5.1.58" evidence="2 9"/>
<keyword evidence="8 9" id="KW-0862">Zinc</keyword>
<dbReference type="InterPro" id="IPR001330">
    <property type="entry name" value="Prenyltrans"/>
</dbReference>
<evidence type="ECO:0000313" key="11">
    <source>
        <dbReference type="EMBL" id="KAK6503946.1"/>
    </source>
</evidence>
<dbReference type="PANTHER" id="PTHR11774:SF6">
    <property type="entry name" value="PROTEIN FARNESYLTRANSFERASE SUBUNIT BETA"/>
    <property type="match status" value="1"/>
</dbReference>
<evidence type="ECO:0000256" key="7">
    <source>
        <dbReference type="ARBA" id="ARBA00022737"/>
    </source>
</evidence>
<gene>
    <name evidence="11" type="primary">RAM1</name>
    <name evidence="11" type="ORF">TWF506_002166</name>
</gene>
<dbReference type="Gene3D" id="1.50.10.20">
    <property type="match status" value="1"/>
</dbReference>
<dbReference type="PANTHER" id="PTHR11774">
    <property type="entry name" value="GERANYLGERANYL TRANSFERASE TYPE BETA SUBUNIT"/>
    <property type="match status" value="1"/>
</dbReference>
<dbReference type="GO" id="GO:0005965">
    <property type="term" value="C:protein farnesyltransferase complex"/>
    <property type="evidence" value="ECO:0007669"/>
    <property type="project" value="UniProtKB-UniRule"/>
</dbReference>
<keyword evidence="7" id="KW-0677">Repeat</keyword>
<keyword evidence="6 9" id="KW-0479">Metal-binding</keyword>
<dbReference type="InterPro" id="IPR026872">
    <property type="entry name" value="FTB"/>
</dbReference>
<dbReference type="SUPFAM" id="SSF48239">
    <property type="entry name" value="Terpenoid cyclases/Protein prenyltransferases"/>
    <property type="match status" value="1"/>
</dbReference>
<dbReference type="AlphaFoldDB" id="A0AAN8P821"/>
<evidence type="ECO:0000256" key="5">
    <source>
        <dbReference type="ARBA" id="ARBA00022679"/>
    </source>
</evidence>
<dbReference type="GO" id="GO:0008270">
    <property type="term" value="F:zinc ion binding"/>
    <property type="evidence" value="ECO:0007669"/>
    <property type="project" value="UniProtKB-UniRule"/>
</dbReference>
<protein>
    <recommendedName>
        <fullName evidence="3 9">Protein farnesyltransferase subunit beta</fullName>
        <shortName evidence="9">FTase-beta</shortName>
        <ecNumber evidence="2 9">2.5.1.58</ecNumber>
    </recommendedName>
</protein>
<evidence type="ECO:0000256" key="9">
    <source>
        <dbReference type="RuleBase" id="RU365056"/>
    </source>
</evidence>
<dbReference type="EMBL" id="JAVHJM010000010">
    <property type="protein sequence ID" value="KAK6503946.1"/>
    <property type="molecule type" value="Genomic_DNA"/>
</dbReference>
<organism evidence="11 12">
    <name type="scientific">Arthrobotrys conoides</name>
    <dbReference type="NCBI Taxonomy" id="74498"/>
    <lineage>
        <taxon>Eukaryota</taxon>
        <taxon>Fungi</taxon>
        <taxon>Dikarya</taxon>
        <taxon>Ascomycota</taxon>
        <taxon>Pezizomycotina</taxon>
        <taxon>Orbiliomycetes</taxon>
        <taxon>Orbiliales</taxon>
        <taxon>Orbiliaceae</taxon>
        <taxon>Arthrobotrys</taxon>
    </lineage>
</organism>
<dbReference type="CDD" id="cd02893">
    <property type="entry name" value="FTase"/>
    <property type="match status" value="1"/>
</dbReference>
<evidence type="ECO:0000256" key="3">
    <source>
        <dbReference type="ARBA" id="ARBA00015798"/>
    </source>
</evidence>
<evidence type="ECO:0000313" key="12">
    <source>
        <dbReference type="Proteomes" id="UP001307849"/>
    </source>
</evidence>
<evidence type="ECO:0000259" key="10">
    <source>
        <dbReference type="Pfam" id="PF00432"/>
    </source>
</evidence>
<comment type="similarity">
    <text evidence="1 9">Belongs to the protein prenyltransferase subunit beta family.</text>
</comment>